<reference evidence="1 2" key="1">
    <citation type="journal article" date="2015" name="Genome Announc.">
        <title>Genome sequencing of 18 francisella strains to aid in assay development and testing.</title>
        <authorList>
            <person name="Johnson S.L."/>
            <person name="Daligault H.E."/>
            <person name="Davenport K.W."/>
            <person name="Coyne S.R."/>
            <person name="Frey K.G."/>
            <person name="Koroleva G.I."/>
            <person name="Broomall S.M."/>
            <person name="Bishop-Lilly K.A."/>
            <person name="Bruce D.C."/>
            <person name="Chertkov O."/>
            <person name="Freitas T."/>
            <person name="Jaissle J."/>
            <person name="Ladner J.T."/>
            <person name="Rosenzweig C.N."/>
            <person name="Gibbons H.S."/>
            <person name="Palacios G.F."/>
            <person name="Redden C.L."/>
            <person name="Xu Y."/>
            <person name="Minogue T.D."/>
            <person name="Chain P.S."/>
        </authorList>
    </citation>
    <scope>NUCLEOTIDE SEQUENCE [LARGE SCALE GENOMIC DNA]</scope>
    <source>
        <strain evidence="1 2">LVS</strain>
    </source>
</reference>
<protein>
    <submittedName>
        <fullName evidence="1">Transcriptional regulator, LysR family</fullName>
    </submittedName>
</protein>
<dbReference type="AlphaFoldDB" id="A0AAI8FTP7"/>
<accession>A0AAI8FTP7</accession>
<dbReference type="EMBL" id="CP009694">
    <property type="protein sequence ID" value="AJI59316.1"/>
    <property type="molecule type" value="Genomic_DNA"/>
</dbReference>
<proteinExistence type="predicted"/>
<organism evidence="1 2">
    <name type="scientific">Francisella tularensis subsp. holarctica (strain LVS)</name>
    <dbReference type="NCBI Taxonomy" id="376619"/>
    <lineage>
        <taxon>Bacteria</taxon>
        <taxon>Pseudomonadati</taxon>
        <taxon>Pseudomonadota</taxon>
        <taxon>Gammaproteobacteria</taxon>
        <taxon>Thiotrichales</taxon>
        <taxon>Francisellaceae</taxon>
        <taxon>Francisella</taxon>
    </lineage>
</organism>
<sequence>MSKIIKEVVDKNVIEGTRYFISLVELGSYTAVKNLYSV</sequence>
<dbReference type="Proteomes" id="UP000031874">
    <property type="component" value="Chromosome"/>
</dbReference>
<gene>
    <name evidence="1" type="ORF">AW21_611</name>
</gene>
<name>A0AAI8FTP7_FRATH</name>
<evidence type="ECO:0000313" key="1">
    <source>
        <dbReference type="EMBL" id="AJI59316.1"/>
    </source>
</evidence>
<evidence type="ECO:0000313" key="2">
    <source>
        <dbReference type="Proteomes" id="UP000031874"/>
    </source>
</evidence>